<dbReference type="GeneID" id="65130607"/>
<dbReference type="RefSeq" id="YP_010112146.1">
    <property type="nucleotide sequence ID" value="NC_055888.1"/>
</dbReference>
<dbReference type="Proteomes" id="UP000594150">
    <property type="component" value="Segment"/>
</dbReference>
<organism evidence="1 2">
    <name type="scientific">uncultured phage cr52_1</name>
    <dbReference type="NCBI Taxonomy" id="2772079"/>
    <lineage>
        <taxon>Viruses</taxon>
        <taxon>Duplodnaviria</taxon>
        <taxon>Heunggongvirae</taxon>
        <taxon>Uroviricota</taxon>
        <taxon>Caudoviricetes</taxon>
        <taxon>Crassvirales</taxon>
        <taxon>Suoliviridae</taxon>
        <taxon>Loutivirinae</taxon>
        <taxon>Buchavirus</taxon>
        <taxon>Buchavirus copri</taxon>
    </lineage>
</organism>
<name>A0A7M1RRD8_9CAUD</name>
<sequence>MHKINNNTAYSGKYIDYDNKKYFLAPERSTLGCSGCSLVGKGKCTKKVTDYCTQGYILVEVK</sequence>
<accession>A0A7M1RRD8</accession>
<evidence type="ECO:0000313" key="1">
    <source>
        <dbReference type="EMBL" id="QOR56694.1"/>
    </source>
</evidence>
<dbReference type="EMBL" id="MT774395">
    <property type="protein sequence ID" value="QOR56694.1"/>
    <property type="molecule type" value="Genomic_DNA"/>
</dbReference>
<keyword evidence="2" id="KW-1185">Reference proteome</keyword>
<protein>
    <submittedName>
        <fullName evidence="1">Uncharacterized protein</fullName>
    </submittedName>
</protein>
<reference evidence="1 2" key="1">
    <citation type="submission" date="2020-07" db="EMBL/GenBank/DDBJ databases">
        <title>Taxonomic proposal: Crassvirales, a new order of highly abundant and diverse bacterial viruses.</title>
        <authorList>
            <person name="Shkoporov A.N."/>
            <person name="Stockdale S.R."/>
            <person name="Guerin E."/>
            <person name="Ross R.P."/>
            <person name="Hill C."/>
        </authorList>
    </citation>
    <scope>NUCLEOTIDE SEQUENCE [LARGE SCALE GENOMIC DNA]</scope>
</reference>
<evidence type="ECO:0000313" key="2">
    <source>
        <dbReference type="Proteomes" id="UP000594150"/>
    </source>
</evidence>
<dbReference type="KEGG" id="vg:65130607"/>
<proteinExistence type="predicted"/>